<evidence type="ECO:0000313" key="4">
    <source>
        <dbReference type="Proteomes" id="UP000177486"/>
    </source>
</evidence>
<organism evidence="3 4">
    <name type="scientific">Candidatus Niyogibacteria bacterium RIFCSPLOWO2_01_FULL_45_48</name>
    <dbReference type="NCBI Taxonomy" id="1801724"/>
    <lineage>
        <taxon>Bacteria</taxon>
        <taxon>Candidatus Niyogiibacteriota</taxon>
    </lineage>
</organism>
<dbReference type="Proteomes" id="UP000177486">
    <property type="component" value="Unassembled WGS sequence"/>
</dbReference>
<keyword evidence="1" id="KW-0175">Coiled coil</keyword>
<dbReference type="InterPro" id="IPR003395">
    <property type="entry name" value="RecF/RecN/SMC_N"/>
</dbReference>
<feature type="domain" description="RecF/RecN/SMC N-terminal" evidence="2">
    <location>
        <begin position="5"/>
        <end position="716"/>
    </location>
</feature>
<comment type="caution">
    <text evidence="3">The sequence shown here is derived from an EMBL/GenBank/DDBJ whole genome shotgun (WGS) entry which is preliminary data.</text>
</comment>
<feature type="coiled-coil region" evidence="1">
    <location>
        <begin position="169"/>
        <end position="277"/>
    </location>
</feature>
<dbReference type="Pfam" id="PF02463">
    <property type="entry name" value="SMC_N"/>
    <property type="match status" value="1"/>
</dbReference>
<dbReference type="AlphaFoldDB" id="A0A1G2F065"/>
<evidence type="ECO:0000259" key="2">
    <source>
        <dbReference type="Pfam" id="PF02463"/>
    </source>
</evidence>
<evidence type="ECO:0000256" key="1">
    <source>
        <dbReference type="SAM" id="Coils"/>
    </source>
</evidence>
<accession>A0A1G2F065</accession>
<name>A0A1G2F065_9BACT</name>
<dbReference type="InterPro" id="IPR027417">
    <property type="entry name" value="P-loop_NTPase"/>
</dbReference>
<gene>
    <name evidence="3" type="ORF">A2931_03840</name>
</gene>
<proteinExistence type="predicted"/>
<dbReference type="PANTHER" id="PTHR43977">
    <property type="entry name" value="STRUCTURAL MAINTENANCE OF CHROMOSOMES PROTEIN 3"/>
    <property type="match status" value="1"/>
</dbReference>
<feature type="coiled-coil region" evidence="1">
    <location>
        <begin position="383"/>
        <end position="410"/>
    </location>
</feature>
<evidence type="ECO:0000313" key="3">
    <source>
        <dbReference type="EMBL" id="OGZ31506.1"/>
    </source>
</evidence>
<reference evidence="3 4" key="1">
    <citation type="journal article" date="2016" name="Nat. Commun.">
        <title>Thousands of microbial genomes shed light on interconnected biogeochemical processes in an aquifer system.</title>
        <authorList>
            <person name="Anantharaman K."/>
            <person name="Brown C.T."/>
            <person name="Hug L.A."/>
            <person name="Sharon I."/>
            <person name="Castelle C.J."/>
            <person name="Probst A.J."/>
            <person name="Thomas B.C."/>
            <person name="Singh A."/>
            <person name="Wilkins M.J."/>
            <person name="Karaoz U."/>
            <person name="Brodie E.L."/>
            <person name="Williams K.H."/>
            <person name="Hubbard S.S."/>
            <person name="Banfield J.F."/>
        </authorList>
    </citation>
    <scope>NUCLEOTIDE SEQUENCE [LARGE SCALE GENOMIC DNA]</scope>
</reference>
<dbReference type="SUPFAM" id="SSF52540">
    <property type="entry name" value="P-loop containing nucleoside triphosphate hydrolases"/>
    <property type="match status" value="1"/>
</dbReference>
<dbReference type="Gene3D" id="3.40.50.300">
    <property type="entry name" value="P-loop containing nucleotide triphosphate hydrolases"/>
    <property type="match status" value="2"/>
</dbReference>
<sequence>MSIRLKKLELSGFKSFAKLARFDFARPITAIVGPNGSGKSNVAESIRWVLGEQSLKSIRGKRGEDLIFNGSASASRMSKASVALYFDNSSHQFPVEFDEVIISRRVYRDGKNEYLLNDSEVRLKDIIELLSNVGLGVSQHHIIGQGEADRVLYSSPKERQQAIEDALGLKIYQFKRQEAERKLYRTEENMRQAQALQKEIGPHLKHLERLVEKFKQVSETKIRLEKMLNDYLARSKAWLNAVSSDLYSKKKKPIEELARAEKKIKDLKDNLAGLKKIENEPKEVRESDSELADLRGHRTKIERDLGRLEGMLEAAEFADSSAEGEMISKEEVEALLSDIDNSLTSAMDTDVLEEVQGIIQEVISRISSFFSGPVLPENAKISKKDLFDKKKNLEEELARITEREKALVKKREELNLSFYESLQSQRLSENELFGLESEANDLRNTLRNFDIEQEKIKMREEEFSRELEEAKRHLGEDKINPGEAEAYSEPEREKAKKEIDRLKFRLEEAGGVDPAIVKEYEEIKARDEFFSRELDDLIKSAKSLREVSKELAEKIEHDFSGGVEKINKEFQRFFETMFGGGKAKLAIIRPEKQSKTEDEDLPEEMSSPEILKNEGGIDIDVSLPRKKIKGLDMLSGGERALTSIALLFAMSAVNPPPFLVLDETDAALDESNSRRYAEMLKSLSQTTQIITITHNRETMKQAGVLYGVTMGSDGISRMLSLKLSEAEEIAQ</sequence>
<protein>
    <recommendedName>
        <fullName evidence="2">RecF/RecN/SMC N-terminal domain-containing protein</fullName>
    </recommendedName>
</protein>
<dbReference type="EMBL" id="MHMQ01000002">
    <property type="protein sequence ID" value="OGZ31506.1"/>
    <property type="molecule type" value="Genomic_DNA"/>
</dbReference>